<feature type="compositionally biased region" description="Acidic residues" evidence="1">
    <location>
        <begin position="73"/>
        <end position="91"/>
    </location>
</feature>
<evidence type="ECO:0000256" key="1">
    <source>
        <dbReference type="SAM" id="MobiDB-lite"/>
    </source>
</evidence>
<sequence>MNVKNMVDVSSFFLFEATGDSEAGVSDPGMPVVYHSDEDDGDEDAESCICDGSDLPVVNKIYGGDHALRGCDAEEEDDEEEENGEVVEQEEVQGCQKWRSDQRIGSPEEQKSTVSVDSKKTMNERERSKLFWETCLAS</sequence>
<dbReference type="AlphaFoldDB" id="A0AAV5JH14"/>
<dbReference type="EMBL" id="BPVZ01000035">
    <property type="protein sequence ID" value="GKV12036.1"/>
    <property type="molecule type" value="Genomic_DNA"/>
</dbReference>
<dbReference type="PANTHER" id="PTHR35726">
    <property type="entry name" value="GLUTAMIC ACID-RICH PROTEIN-LIKE"/>
    <property type="match status" value="1"/>
</dbReference>
<proteinExistence type="predicted"/>
<evidence type="ECO:0000313" key="3">
    <source>
        <dbReference type="Proteomes" id="UP001054252"/>
    </source>
</evidence>
<name>A0AAV5JH14_9ROSI</name>
<dbReference type="PANTHER" id="PTHR35726:SF4">
    <property type="entry name" value="GLUTAMIC ACID-RICH PROTEIN-LIKE"/>
    <property type="match status" value="1"/>
</dbReference>
<feature type="region of interest" description="Disordered" evidence="1">
    <location>
        <begin position="71"/>
        <end position="126"/>
    </location>
</feature>
<protein>
    <submittedName>
        <fullName evidence="2">Uncharacterized protein</fullName>
    </submittedName>
</protein>
<reference evidence="2 3" key="1">
    <citation type="journal article" date="2021" name="Commun. Biol.">
        <title>The genome of Shorea leprosula (Dipterocarpaceae) highlights the ecological relevance of drought in aseasonal tropical rainforests.</title>
        <authorList>
            <person name="Ng K.K.S."/>
            <person name="Kobayashi M.J."/>
            <person name="Fawcett J.A."/>
            <person name="Hatakeyama M."/>
            <person name="Paape T."/>
            <person name="Ng C.H."/>
            <person name="Ang C.C."/>
            <person name="Tnah L.H."/>
            <person name="Lee C.T."/>
            <person name="Nishiyama T."/>
            <person name="Sese J."/>
            <person name="O'Brien M.J."/>
            <person name="Copetti D."/>
            <person name="Mohd Noor M.I."/>
            <person name="Ong R.C."/>
            <person name="Putra M."/>
            <person name="Sireger I.Z."/>
            <person name="Indrioko S."/>
            <person name="Kosugi Y."/>
            <person name="Izuno A."/>
            <person name="Isagi Y."/>
            <person name="Lee S.L."/>
            <person name="Shimizu K.K."/>
        </authorList>
    </citation>
    <scope>NUCLEOTIDE SEQUENCE [LARGE SCALE GENOMIC DNA]</scope>
    <source>
        <strain evidence="2">214</strain>
    </source>
</reference>
<comment type="caution">
    <text evidence="2">The sequence shown here is derived from an EMBL/GenBank/DDBJ whole genome shotgun (WGS) entry which is preliminary data.</text>
</comment>
<feature type="compositionally biased region" description="Basic and acidic residues" evidence="1">
    <location>
        <begin position="98"/>
        <end position="126"/>
    </location>
</feature>
<gene>
    <name evidence="2" type="ORF">SLEP1_g23240</name>
</gene>
<dbReference type="Proteomes" id="UP001054252">
    <property type="component" value="Unassembled WGS sequence"/>
</dbReference>
<accession>A0AAV5JH14</accession>
<keyword evidence="3" id="KW-1185">Reference proteome</keyword>
<organism evidence="2 3">
    <name type="scientific">Rubroshorea leprosula</name>
    <dbReference type="NCBI Taxonomy" id="152421"/>
    <lineage>
        <taxon>Eukaryota</taxon>
        <taxon>Viridiplantae</taxon>
        <taxon>Streptophyta</taxon>
        <taxon>Embryophyta</taxon>
        <taxon>Tracheophyta</taxon>
        <taxon>Spermatophyta</taxon>
        <taxon>Magnoliopsida</taxon>
        <taxon>eudicotyledons</taxon>
        <taxon>Gunneridae</taxon>
        <taxon>Pentapetalae</taxon>
        <taxon>rosids</taxon>
        <taxon>malvids</taxon>
        <taxon>Malvales</taxon>
        <taxon>Dipterocarpaceae</taxon>
        <taxon>Rubroshorea</taxon>
    </lineage>
</organism>
<evidence type="ECO:0000313" key="2">
    <source>
        <dbReference type="EMBL" id="GKV12036.1"/>
    </source>
</evidence>
<feature type="region of interest" description="Disordered" evidence="1">
    <location>
        <begin position="20"/>
        <end position="45"/>
    </location>
</feature>